<evidence type="ECO:0000313" key="1">
    <source>
        <dbReference type="EMBL" id="WAR10692.1"/>
    </source>
</evidence>
<gene>
    <name evidence="1" type="ORF">MAR_035768</name>
</gene>
<name>A0ABY7EP07_MYAAR</name>
<evidence type="ECO:0000313" key="2">
    <source>
        <dbReference type="Proteomes" id="UP001164746"/>
    </source>
</evidence>
<sequence length="530" mass="60009">MIYRGAKVATVFDHADLKTKAFEKICSQNHIAPLVIICHVDAEKQAFLHGETYRKSIKPERECIFVVVCEMTHCDHKITDCNRLTAYTCDKEAMVIEKAIEKLLKRWAYMMLAERVNTIKLITEFTTDLSSSEFIQQLSNHGIEKEEGAWKHSDERIYLVRKLKELLEESRSLYSRNHLPTEDWPTFSPESKIPVKMIFDQIAKHHYVVGCGNRFGTLLILVDEKVENRNKIEETLQSEMKDFKMEPSDFALKYVSKRLRYFIKSGDTIDCNDEKSFGTLAGFALQDTNDNPAKQRLVALFSRHVADMCTESKLKVEGVIIGDILHTTDEGVDIAAAEVYAEHVDACNSKFVTEKNIEKTCGALDPYKVELAGMLVHLVGAASEEIGLGKIAVVNFYSKQAHAMNTILLENRVSNTHVFCEPGDSGAMILSYFPDDDKLMALGMLIGSVEKKNEEYTDKFAKPFTSSKKKVRAKNVQNDACQWYAAFCLKEGLEQLSKIHDGRFFLVGEKNNNLLPSQNKNVPMVVSGEN</sequence>
<organism evidence="1 2">
    <name type="scientific">Mya arenaria</name>
    <name type="common">Soft-shell clam</name>
    <dbReference type="NCBI Taxonomy" id="6604"/>
    <lineage>
        <taxon>Eukaryota</taxon>
        <taxon>Metazoa</taxon>
        <taxon>Spiralia</taxon>
        <taxon>Lophotrochozoa</taxon>
        <taxon>Mollusca</taxon>
        <taxon>Bivalvia</taxon>
        <taxon>Autobranchia</taxon>
        <taxon>Heteroconchia</taxon>
        <taxon>Euheterodonta</taxon>
        <taxon>Imparidentia</taxon>
        <taxon>Neoheterodontei</taxon>
        <taxon>Myida</taxon>
        <taxon>Myoidea</taxon>
        <taxon>Myidae</taxon>
        <taxon>Mya</taxon>
    </lineage>
</organism>
<dbReference type="EMBL" id="CP111018">
    <property type="protein sequence ID" value="WAR10692.1"/>
    <property type="molecule type" value="Genomic_DNA"/>
</dbReference>
<proteinExistence type="predicted"/>
<accession>A0ABY7EP07</accession>
<protein>
    <submittedName>
        <fullName evidence="1">Uncharacterized protein</fullName>
    </submittedName>
</protein>
<dbReference type="Proteomes" id="UP001164746">
    <property type="component" value="Chromosome 7"/>
</dbReference>
<keyword evidence="2" id="KW-1185">Reference proteome</keyword>
<reference evidence="1" key="1">
    <citation type="submission" date="2022-11" db="EMBL/GenBank/DDBJ databases">
        <title>Centuries of genome instability and evolution in soft-shell clam transmissible cancer (bioRxiv).</title>
        <authorList>
            <person name="Hart S.F.M."/>
            <person name="Yonemitsu M.A."/>
            <person name="Giersch R.M."/>
            <person name="Beal B.F."/>
            <person name="Arriagada G."/>
            <person name="Davis B.W."/>
            <person name="Ostrander E.A."/>
            <person name="Goff S.P."/>
            <person name="Metzger M.J."/>
        </authorList>
    </citation>
    <scope>NUCLEOTIDE SEQUENCE</scope>
    <source>
        <strain evidence="1">MELC-2E11</strain>
        <tissue evidence="1">Siphon/mantle</tissue>
    </source>
</reference>